<dbReference type="OrthoDB" id="9773505at2"/>
<keyword evidence="4 8" id="KW-0479">Metal-binding</keyword>
<dbReference type="GO" id="GO:0005524">
    <property type="term" value="F:ATP binding"/>
    <property type="evidence" value="ECO:0007669"/>
    <property type="project" value="UniProtKB-UniRule"/>
</dbReference>
<sequence length="523" mass="58627">MHLPIDDRFIHALPADPDRSNLRRQIRNAAFSYVTPRVPSQPRLLHAAPDVAALIGLQPDDDQSDSFKNIFSGAVVPDEADPYAMCYGGHQFGSWAGQLGDGRAINLAEVKHAGQHWTLQLKGAGETPYSRTADGLAVLRSSLREHLCSEAMFHLGVPTTRSLSLIATGDAVLRDVMYDGHPEYEPGAVVCRVAPSFVRFGSFEILASRGEHGLLRQLADYTIEHYFAGIAAGKEGYVEFFRQVTQRTLAMIIDWQRVGFVHGVMNTDNMSIHGLTIDYGPYGWLEGYDHAWTPNTTDRQHRRYRYGNQPQIALWNLAQLASAIVPLVGDAEPLREVLAEFQTEFSAQYAMMMAAKLGLDEPRAGDETLFEDLEQLLHATETDMTIFFRRLAAVGQAHTIDDGIDFLKPIADAFYVPAELTGEVLDQWRSWFTTYVLRLQANTSNDAERARRMNAVNPKYVLRNYMAQLAIDKATVGDVSLIHELYDLLRTPYAEQPEREAWFAKRPDWARDKVGCSMLSCSS</sequence>
<feature type="binding site" evidence="8">
    <location>
        <position position="103"/>
    </location>
    <ligand>
        <name>ATP</name>
        <dbReference type="ChEBI" id="CHEBI:30616"/>
    </ligand>
</feature>
<feature type="binding site" evidence="8">
    <location>
        <position position="135"/>
    </location>
    <ligand>
        <name>ATP</name>
        <dbReference type="ChEBI" id="CHEBI:30616"/>
    </ligand>
</feature>
<keyword evidence="10" id="KW-1185">Reference proteome</keyword>
<dbReference type="Pfam" id="PF02696">
    <property type="entry name" value="SelO"/>
    <property type="match status" value="1"/>
</dbReference>
<comment type="catalytic activity">
    <reaction evidence="8">
        <text>L-threonyl-[protein] + ATP = 3-O-(5'-adenylyl)-L-threonyl-[protein] + diphosphate</text>
        <dbReference type="Rhea" id="RHEA:54292"/>
        <dbReference type="Rhea" id="RHEA-COMP:11060"/>
        <dbReference type="Rhea" id="RHEA-COMP:13847"/>
        <dbReference type="ChEBI" id="CHEBI:30013"/>
        <dbReference type="ChEBI" id="CHEBI:30616"/>
        <dbReference type="ChEBI" id="CHEBI:33019"/>
        <dbReference type="ChEBI" id="CHEBI:138113"/>
        <dbReference type="EC" id="2.7.7.108"/>
    </reaction>
</comment>
<feature type="binding site" evidence="8">
    <location>
        <position position="269"/>
    </location>
    <ligand>
        <name>Mg(2+)</name>
        <dbReference type="ChEBI" id="CHEBI:18420"/>
    </ligand>
</feature>
<feature type="binding site" evidence="8">
    <location>
        <position position="134"/>
    </location>
    <ligand>
        <name>ATP</name>
        <dbReference type="ChEBI" id="CHEBI:30616"/>
    </ligand>
</feature>
<feature type="binding site" evidence="8">
    <location>
        <position position="199"/>
    </location>
    <ligand>
        <name>ATP</name>
        <dbReference type="ChEBI" id="CHEBI:30616"/>
    </ligand>
</feature>
<feature type="binding site" evidence="8">
    <location>
        <position position="102"/>
    </location>
    <ligand>
        <name>ATP</name>
        <dbReference type="ChEBI" id="CHEBI:30616"/>
    </ligand>
</feature>
<feature type="binding site" evidence="8">
    <location>
        <position position="192"/>
    </location>
    <ligand>
        <name>ATP</name>
        <dbReference type="ChEBI" id="CHEBI:30616"/>
    </ligand>
</feature>
<dbReference type="NCBIfam" id="NF000658">
    <property type="entry name" value="PRK00029.1"/>
    <property type="match status" value="1"/>
</dbReference>
<evidence type="ECO:0000256" key="2">
    <source>
        <dbReference type="ARBA" id="ARBA00022679"/>
    </source>
</evidence>
<evidence type="ECO:0000313" key="9">
    <source>
        <dbReference type="EMBL" id="QDV68917.1"/>
    </source>
</evidence>
<evidence type="ECO:0000256" key="7">
    <source>
        <dbReference type="ARBA" id="ARBA00022842"/>
    </source>
</evidence>
<comment type="function">
    <text evidence="8">Nucleotidyltransferase involved in the post-translational modification of proteins. It can catalyze the addition of adenosine monophosphate (AMP) or uridine monophosphate (UMP) to a protein, resulting in modifications known as AMPylation and UMPylation.</text>
</comment>
<evidence type="ECO:0000313" key="10">
    <source>
        <dbReference type="Proteomes" id="UP000315082"/>
    </source>
</evidence>
<feature type="binding site" evidence="8">
    <location>
        <position position="100"/>
    </location>
    <ligand>
        <name>ATP</name>
        <dbReference type="ChEBI" id="CHEBI:30616"/>
    </ligand>
</feature>
<evidence type="ECO:0000256" key="3">
    <source>
        <dbReference type="ARBA" id="ARBA00022695"/>
    </source>
</evidence>
<comment type="catalytic activity">
    <reaction evidence="8">
        <text>L-seryl-[protein] + ATP = 3-O-(5'-adenylyl)-L-seryl-[protein] + diphosphate</text>
        <dbReference type="Rhea" id="RHEA:58120"/>
        <dbReference type="Rhea" id="RHEA-COMP:9863"/>
        <dbReference type="Rhea" id="RHEA-COMP:15073"/>
        <dbReference type="ChEBI" id="CHEBI:29999"/>
        <dbReference type="ChEBI" id="CHEBI:30616"/>
        <dbReference type="ChEBI" id="CHEBI:33019"/>
        <dbReference type="ChEBI" id="CHEBI:142516"/>
        <dbReference type="EC" id="2.7.7.108"/>
    </reaction>
</comment>
<dbReference type="EC" id="2.7.7.-" evidence="8"/>
<dbReference type="GO" id="GO:0070733">
    <property type="term" value="F:AMPylase activity"/>
    <property type="evidence" value="ECO:0007669"/>
    <property type="project" value="UniProtKB-EC"/>
</dbReference>
<dbReference type="PANTHER" id="PTHR32057:SF14">
    <property type="entry name" value="PROTEIN ADENYLYLTRANSFERASE SELO, MITOCHONDRIAL"/>
    <property type="match status" value="1"/>
</dbReference>
<feature type="binding site" evidence="8">
    <location>
        <position position="278"/>
    </location>
    <ligand>
        <name>Mg(2+)</name>
        <dbReference type="ChEBI" id="CHEBI:18420"/>
    </ligand>
</feature>
<keyword evidence="5 8" id="KW-0547">Nucleotide-binding</keyword>
<keyword evidence="6 8" id="KW-0067">ATP-binding</keyword>
<evidence type="ECO:0000256" key="4">
    <source>
        <dbReference type="ARBA" id="ARBA00022723"/>
    </source>
</evidence>
<comment type="similarity">
    <text evidence="1 8">Belongs to the SELO family.</text>
</comment>
<dbReference type="InterPro" id="IPR003846">
    <property type="entry name" value="SelO"/>
</dbReference>
<protein>
    <recommendedName>
        <fullName evidence="8">Protein nucleotidyltransferase YdiU</fullName>
        <ecNumber evidence="8">2.7.7.-</ecNumber>
    </recommendedName>
    <alternativeName>
        <fullName evidence="8">Protein adenylyltransferase YdiU</fullName>
        <ecNumber evidence="8">2.7.7.108</ecNumber>
    </alternativeName>
    <alternativeName>
        <fullName evidence="8">Protein uridylyltransferase YdiU</fullName>
        <ecNumber evidence="8">2.7.7.-</ecNumber>
    </alternativeName>
</protein>
<dbReference type="GO" id="GO:0030145">
    <property type="term" value="F:manganese ion binding"/>
    <property type="evidence" value="ECO:0007669"/>
    <property type="project" value="UniProtKB-UniRule"/>
</dbReference>
<keyword evidence="2 8" id="KW-0808">Transferase</keyword>
<dbReference type="GO" id="GO:0000287">
    <property type="term" value="F:magnesium ion binding"/>
    <property type="evidence" value="ECO:0007669"/>
    <property type="project" value="UniProtKB-UniRule"/>
</dbReference>
<evidence type="ECO:0000256" key="8">
    <source>
        <dbReference type="HAMAP-Rule" id="MF_00692"/>
    </source>
</evidence>
<comment type="catalytic activity">
    <reaction evidence="8">
        <text>L-tyrosyl-[protein] + ATP = O-(5'-adenylyl)-L-tyrosyl-[protein] + diphosphate</text>
        <dbReference type="Rhea" id="RHEA:54288"/>
        <dbReference type="Rhea" id="RHEA-COMP:10136"/>
        <dbReference type="Rhea" id="RHEA-COMP:13846"/>
        <dbReference type="ChEBI" id="CHEBI:30616"/>
        <dbReference type="ChEBI" id="CHEBI:33019"/>
        <dbReference type="ChEBI" id="CHEBI:46858"/>
        <dbReference type="ChEBI" id="CHEBI:83624"/>
        <dbReference type="EC" id="2.7.7.108"/>
    </reaction>
</comment>
<dbReference type="EC" id="2.7.7.108" evidence="8"/>
<comment type="catalytic activity">
    <reaction evidence="8">
        <text>L-histidyl-[protein] + UTP = N(tele)-(5'-uridylyl)-L-histidyl-[protein] + diphosphate</text>
        <dbReference type="Rhea" id="RHEA:83891"/>
        <dbReference type="Rhea" id="RHEA-COMP:9745"/>
        <dbReference type="Rhea" id="RHEA-COMP:20239"/>
        <dbReference type="ChEBI" id="CHEBI:29979"/>
        <dbReference type="ChEBI" id="CHEBI:33019"/>
        <dbReference type="ChEBI" id="CHEBI:46398"/>
        <dbReference type="ChEBI" id="CHEBI:233474"/>
    </reaction>
</comment>
<keyword evidence="7 8" id="KW-0460">Magnesium</keyword>
<feature type="binding site" evidence="8">
    <location>
        <position position="122"/>
    </location>
    <ligand>
        <name>ATP</name>
        <dbReference type="ChEBI" id="CHEBI:30616"/>
    </ligand>
</feature>
<keyword evidence="3 8" id="KW-0548">Nucleotidyltransferase</keyword>
<dbReference type="RefSeq" id="WP_145095563.1">
    <property type="nucleotide sequence ID" value="NZ_CP036348.1"/>
</dbReference>
<comment type="catalytic activity">
    <reaction evidence="8">
        <text>L-tyrosyl-[protein] + UTP = O-(5'-uridylyl)-L-tyrosyl-[protein] + diphosphate</text>
        <dbReference type="Rhea" id="RHEA:83887"/>
        <dbReference type="Rhea" id="RHEA-COMP:10136"/>
        <dbReference type="Rhea" id="RHEA-COMP:20238"/>
        <dbReference type="ChEBI" id="CHEBI:33019"/>
        <dbReference type="ChEBI" id="CHEBI:46398"/>
        <dbReference type="ChEBI" id="CHEBI:46858"/>
        <dbReference type="ChEBI" id="CHEBI:90602"/>
    </reaction>
</comment>
<feature type="active site" description="Proton acceptor" evidence="8">
    <location>
        <position position="268"/>
    </location>
</feature>
<name>A0A518JTP1_9BACT</name>
<dbReference type="KEGG" id="rcf:Poly24_26300"/>
<evidence type="ECO:0000256" key="1">
    <source>
        <dbReference type="ARBA" id="ARBA00009747"/>
    </source>
</evidence>
<evidence type="ECO:0000256" key="6">
    <source>
        <dbReference type="ARBA" id="ARBA00022840"/>
    </source>
</evidence>
<dbReference type="EMBL" id="CP036348">
    <property type="protein sequence ID" value="QDV68917.1"/>
    <property type="molecule type" value="Genomic_DNA"/>
</dbReference>
<accession>A0A518JTP1</accession>
<proteinExistence type="inferred from homology"/>
<evidence type="ECO:0000256" key="5">
    <source>
        <dbReference type="ARBA" id="ARBA00022741"/>
    </source>
</evidence>
<dbReference type="Proteomes" id="UP000315082">
    <property type="component" value="Chromosome"/>
</dbReference>
<dbReference type="PANTHER" id="PTHR32057">
    <property type="entry name" value="PROTEIN ADENYLYLTRANSFERASE SELO, MITOCHONDRIAL"/>
    <property type="match status" value="1"/>
</dbReference>
<feature type="binding site" evidence="8">
    <location>
        <position position="278"/>
    </location>
    <ligand>
        <name>ATP</name>
        <dbReference type="ChEBI" id="CHEBI:30616"/>
    </ligand>
</feature>
<dbReference type="AlphaFoldDB" id="A0A518JTP1"/>
<organism evidence="9 10">
    <name type="scientific">Rosistilla carotiformis</name>
    <dbReference type="NCBI Taxonomy" id="2528017"/>
    <lineage>
        <taxon>Bacteria</taxon>
        <taxon>Pseudomonadati</taxon>
        <taxon>Planctomycetota</taxon>
        <taxon>Planctomycetia</taxon>
        <taxon>Pirellulales</taxon>
        <taxon>Pirellulaceae</taxon>
        <taxon>Rosistilla</taxon>
    </lineage>
</organism>
<comment type="cofactor">
    <cofactor evidence="8">
        <name>Mg(2+)</name>
        <dbReference type="ChEBI" id="CHEBI:18420"/>
    </cofactor>
    <cofactor evidence="8">
        <name>Mn(2+)</name>
        <dbReference type="ChEBI" id="CHEBI:29035"/>
    </cofactor>
</comment>
<dbReference type="HAMAP" id="MF_00692">
    <property type="entry name" value="SelO"/>
    <property type="match status" value="1"/>
</dbReference>
<reference evidence="9 10" key="1">
    <citation type="submission" date="2019-02" db="EMBL/GenBank/DDBJ databases">
        <title>Deep-cultivation of Planctomycetes and their phenomic and genomic characterization uncovers novel biology.</title>
        <authorList>
            <person name="Wiegand S."/>
            <person name="Jogler M."/>
            <person name="Boedeker C."/>
            <person name="Pinto D."/>
            <person name="Vollmers J."/>
            <person name="Rivas-Marin E."/>
            <person name="Kohn T."/>
            <person name="Peeters S.H."/>
            <person name="Heuer A."/>
            <person name="Rast P."/>
            <person name="Oberbeckmann S."/>
            <person name="Bunk B."/>
            <person name="Jeske O."/>
            <person name="Meyerdierks A."/>
            <person name="Storesund J.E."/>
            <person name="Kallscheuer N."/>
            <person name="Luecker S."/>
            <person name="Lage O.M."/>
            <person name="Pohl T."/>
            <person name="Merkel B.J."/>
            <person name="Hornburger P."/>
            <person name="Mueller R.-W."/>
            <person name="Bruemmer F."/>
            <person name="Labrenz M."/>
            <person name="Spormann A.M."/>
            <person name="Op den Camp H."/>
            <person name="Overmann J."/>
            <person name="Amann R."/>
            <person name="Jetten M.S.M."/>
            <person name="Mascher T."/>
            <person name="Medema M.H."/>
            <person name="Devos D.P."/>
            <person name="Kaster A.-K."/>
            <person name="Ovreas L."/>
            <person name="Rohde M."/>
            <person name="Galperin M.Y."/>
            <person name="Jogler C."/>
        </authorList>
    </citation>
    <scope>NUCLEOTIDE SEQUENCE [LARGE SCALE GENOMIC DNA]</scope>
    <source>
        <strain evidence="9 10">Poly24</strain>
    </source>
</reference>
<gene>
    <name evidence="8" type="primary">ydiU</name>
    <name evidence="8" type="synonym">selO</name>
    <name evidence="9" type="ORF">Poly24_26300</name>
</gene>
<comment type="catalytic activity">
    <reaction evidence="8">
        <text>L-seryl-[protein] + UTP = O-(5'-uridylyl)-L-seryl-[protein] + diphosphate</text>
        <dbReference type="Rhea" id="RHEA:64604"/>
        <dbReference type="Rhea" id="RHEA-COMP:9863"/>
        <dbReference type="Rhea" id="RHEA-COMP:16635"/>
        <dbReference type="ChEBI" id="CHEBI:29999"/>
        <dbReference type="ChEBI" id="CHEBI:33019"/>
        <dbReference type="ChEBI" id="CHEBI:46398"/>
        <dbReference type="ChEBI" id="CHEBI:156051"/>
    </reaction>
</comment>
<keyword evidence="8" id="KW-0464">Manganese</keyword>